<keyword evidence="2" id="KW-0812">Transmembrane</keyword>
<accession>A0A7J7JN04</accession>
<dbReference type="Proteomes" id="UP000593567">
    <property type="component" value="Unassembled WGS sequence"/>
</dbReference>
<gene>
    <name evidence="3" type="ORF">EB796_013955</name>
</gene>
<proteinExistence type="predicted"/>
<feature type="region of interest" description="Disordered" evidence="1">
    <location>
        <begin position="102"/>
        <end position="131"/>
    </location>
</feature>
<keyword evidence="2" id="KW-0472">Membrane</keyword>
<keyword evidence="2" id="KW-1133">Transmembrane helix</keyword>
<evidence type="ECO:0000256" key="1">
    <source>
        <dbReference type="SAM" id="MobiDB-lite"/>
    </source>
</evidence>
<comment type="caution">
    <text evidence="3">The sequence shown here is derived from an EMBL/GenBank/DDBJ whole genome shotgun (WGS) entry which is preliminary data.</text>
</comment>
<feature type="transmembrane region" description="Helical" evidence="2">
    <location>
        <begin position="66"/>
        <end position="87"/>
    </location>
</feature>
<reference evidence="3" key="1">
    <citation type="submission" date="2020-06" db="EMBL/GenBank/DDBJ databases">
        <title>Draft genome of Bugula neritina, a colonial animal packing powerful symbionts and potential medicines.</title>
        <authorList>
            <person name="Rayko M."/>
        </authorList>
    </citation>
    <scope>NUCLEOTIDE SEQUENCE [LARGE SCALE GENOMIC DNA]</scope>
    <source>
        <strain evidence="3">Kwan_BN1</strain>
    </source>
</reference>
<keyword evidence="4" id="KW-1185">Reference proteome</keyword>
<dbReference type="AlphaFoldDB" id="A0A7J7JN04"/>
<protein>
    <submittedName>
        <fullName evidence="3">Uncharacterized protein</fullName>
    </submittedName>
</protein>
<feature type="compositionally biased region" description="Basic and acidic residues" evidence="1">
    <location>
        <begin position="102"/>
        <end position="119"/>
    </location>
</feature>
<dbReference type="EMBL" id="VXIV02002034">
    <property type="protein sequence ID" value="KAF6027732.1"/>
    <property type="molecule type" value="Genomic_DNA"/>
</dbReference>
<name>A0A7J7JN04_BUGNE</name>
<evidence type="ECO:0000313" key="4">
    <source>
        <dbReference type="Proteomes" id="UP000593567"/>
    </source>
</evidence>
<organism evidence="3 4">
    <name type="scientific">Bugula neritina</name>
    <name type="common">Brown bryozoan</name>
    <name type="synonym">Sertularia neritina</name>
    <dbReference type="NCBI Taxonomy" id="10212"/>
    <lineage>
        <taxon>Eukaryota</taxon>
        <taxon>Metazoa</taxon>
        <taxon>Spiralia</taxon>
        <taxon>Lophotrochozoa</taxon>
        <taxon>Bryozoa</taxon>
        <taxon>Gymnolaemata</taxon>
        <taxon>Cheilostomatida</taxon>
        <taxon>Flustrina</taxon>
        <taxon>Buguloidea</taxon>
        <taxon>Bugulidae</taxon>
        <taxon>Bugula</taxon>
    </lineage>
</organism>
<evidence type="ECO:0000313" key="3">
    <source>
        <dbReference type="EMBL" id="KAF6027732.1"/>
    </source>
</evidence>
<evidence type="ECO:0000256" key="2">
    <source>
        <dbReference type="SAM" id="Phobius"/>
    </source>
</evidence>
<sequence length="131" mass="15591">MADKAAFESLVDIMRVLQKPEFQRLMASNEMREAIEVSEIPLLQTLYEHKYAEIVSDKSYNMTYNFIWVMSTIVPAVVLIFLFALLTRTILRNLNKREVTREEKKRIRQLKKENAEAQRRLQQTKIEKKRS</sequence>